<keyword evidence="3" id="KW-1185">Reference proteome</keyword>
<accession>A0A494Z7M7</accession>
<gene>
    <name evidence="2" type="ORF">D8M05_00450</name>
</gene>
<feature type="compositionally biased region" description="Basic and acidic residues" evidence="1">
    <location>
        <begin position="35"/>
        <end position="44"/>
    </location>
</feature>
<feature type="compositionally biased region" description="Basic and acidic residues" evidence="1">
    <location>
        <begin position="74"/>
        <end position="90"/>
    </location>
</feature>
<dbReference type="EMBL" id="RBZO01000001">
    <property type="protein sequence ID" value="RKQ18620.1"/>
    <property type="molecule type" value="Genomic_DNA"/>
</dbReference>
<comment type="caution">
    <text evidence="2">The sequence shown here is derived from an EMBL/GenBank/DDBJ whole genome shotgun (WGS) entry which is preliminary data.</text>
</comment>
<organism evidence="2 3">
    <name type="scientific">Oceanobacillus bengalensis</name>
    <dbReference type="NCBI Taxonomy" id="1435466"/>
    <lineage>
        <taxon>Bacteria</taxon>
        <taxon>Bacillati</taxon>
        <taxon>Bacillota</taxon>
        <taxon>Bacilli</taxon>
        <taxon>Bacillales</taxon>
        <taxon>Bacillaceae</taxon>
        <taxon>Oceanobacillus</taxon>
    </lineage>
</organism>
<evidence type="ECO:0000313" key="2">
    <source>
        <dbReference type="EMBL" id="RKQ18620.1"/>
    </source>
</evidence>
<reference evidence="2 3" key="1">
    <citation type="journal article" date="2015" name="Antonie Van Leeuwenhoek">
        <title>Oceanobacillus bengalensis sp. nov., a bacterium isolated from seawater of the Bay of Bengal.</title>
        <authorList>
            <person name="Yongchang O."/>
            <person name="Xiang W."/>
            <person name="Wang G."/>
        </authorList>
    </citation>
    <scope>NUCLEOTIDE SEQUENCE [LARGE SCALE GENOMIC DNA]</scope>
    <source>
        <strain evidence="2 3">MCCC 1K00260</strain>
    </source>
</reference>
<feature type="compositionally biased region" description="Acidic residues" evidence="1">
    <location>
        <begin position="45"/>
        <end position="56"/>
    </location>
</feature>
<dbReference type="AlphaFoldDB" id="A0A494Z7M7"/>
<dbReference type="Proteomes" id="UP000281813">
    <property type="component" value="Unassembled WGS sequence"/>
</dbReference>
<sequence length="90" mass="10304">MITSILSVVFLTGCNTDESENIINENNDENEPDNVDYRPVKYDDETNTNEINEDYMEDKKPGAHNENPGETDMELEKGSDREFDKNRGAE</sequence>
<name>A0A494Z7M7_9BACI</name>
<feature type="region of interest" description="Disordered" evidence="1">
    <location>
        <begin position="18"/>
        <end position="90"/>
    </location>
</feature>
<protein>
    <submittedName>
        <fullName evidence="2">Uncharacterized protein</fullName>
    </submittedName>
</protein>
<evidence type="ECO:0000256" key="1">
    <source>
        <dbReference type="SAM" id="MobiDB-lite"/>
    </source>
</evidence>
<dbReference type="RefSeq" id="WP_121127592.1">
    <property type="nucleotide sequence ID" value="NZ_JBHUFK010000020.1"/>
</dbReference>
<evidence type="ECO:0000313" key="3">
    <source>
        <dbReference type="Proteomes" id="UP000281813"/>
    </source>
</evidence>
<proteinExistence type="predicted"/>